<protein>
    <submittedName>
        <fullName evidence="2">Uncharacterized protein</fullName>
    </submittedName>
</protein>
<dbReference type="AlphaFoldDB" id="A0A090W521"/>
<dbReference type="Proteomes" id="UP000029646">
    <property type="component" value="Unassembled WGS sequence"/>
</dbReference>
<proteinExistence type="predicted"/>
<accession>A0A090W521</accession>
<dbReference type="EMBL" id="BBNS01000020">
    <property type="protein sequence ID" value="GAL72120.1"/>
    <property type="molecule type" value="Genomic_DNA"/>
</dbReference>
<name>A0A090W521_9FLAO</name>
<evidence type="ECO:0000313" key="3">
    <source>
        <dbReference type="Proteomes" id="UP000029646"/>
    </source>
</evidence>
<evidence type="ECO:0000313" key="2">
    <source>
        <dbReference type="EMBL" id="GAL72120.1"/>
    </source>
</evidence>
<keyword evidence="1" id="KW-0472">Membrane</keyword>
<gene>
    <name evidence="2" type="ORF">JCM19302_78</name>
</gene>
<sequence length="56" mass="6294">MMLIKNLPPTPCCSTTATGGRKILSNIVIKDIAIYFWFLSKLGVFQFNFLLKALKS</sequence>
<keyword evidence="1" id="KW-0812">Transmembrane</keyword>
<reference evidence="2 3" key="1">
    <citation type="journal article" date="2014" name="Genome Announc.">
        <title>Draft Genome Sequence of Marine Flavobacterium Jejuia pallidilutea Strain 11shimoA1 and Pigmentation Mutants.</title>
        <authorList>
            <person name="Takatani N."/>
            <person name="Nakanishi M."/>
            <person name="Meirelles P."/>
            <person name="Mino S."/>
            <person name="Suda W."/>
            <person name="Oshima K."/>
            <person name="Hattori M."/>
            <person name="Ohkuma M."/>
            <person name="Hosokawa M."/>
            <person name="Miyashita K."/>
            <person name="Thompson F.L."/>
            <person name="Niwa A."/>
            <person name="Sawabe T."/>
            <person name="Sawabe T."/>
        </authorList>
    </citation>
    <scope>NUCLEOTIDE SEQUENCE [LARGE SCALE GENOMIC DNA]</scope>
    <source>
        <strain evidence="3">JCM19302</strain>
    </source>
</reference>
<evidence type="ECO:0000256" key="1">
    <source>
        <dbReference type="SAM" id="Phobius"/>
    </source>
</evidence>
<organism evidence="2 3">
    <name type="scientific">Jejuia pallidilutea</name>
    <dbReference type="NCBI Taxonomy" id="504487"/>
    <lineage>
        <taxon>Bacteria</taxon>
        <taxon>Pseudomonadati</taxon>
        <taxon>Bacteroidota</taxon>
        <taxon>Flavobacteriia</taxon>
        <taxon>Flavobacteriales</taxon>
        <taxon>Flavobacteriaceae</taxon>
        <taxon>Jejuia</taxon>
    </lineage>
</organism>
<comment type="caution">
    <text evidence="2">The sequence shown here is derived from an EMBL/GenBank/DDBJ whole genome shotgun (WGS) entry which is preliminary data.</text>
</comment>
<keyword evidence="1" id="KW-1133">Transmembrane helix</keyword>
<feature type="transmembrane region" description="Helical" evidence="1">
    <location>
        <begin position="32"/>
        <end position="51"/>
    </location>
</feature>